<feature type="compositionally biased region" description="Polar residues" evidence="1">
    <location>
        <begin position="255"/>
        <end position="267"/>
    </location>
</feature>
<feature type="compositionally biased region" description="Pro residues" evidence="1">
    <location>
        <begin position="58"/>
        <end position="67"/>
    </location>
</feature>
<feature type="region of interest" description="Disordered" evidence="1">
    <location>
        <begin position="246"/>
        <end position="270"/>
    </location>
</feature>
<feature type="compositionally biased region" description="Low complexity" evidence="1">
    <location>
        <begin position="208"/>
        <end position="219"/>
    </location>
</feature>
<feature type="compositionally biased region" description="Low complexity" evidence="1">
    <location>
        <begin position="40"/>
        <end position="55"/>
    </location>
</feature>
<sequence>MSRIAIYKPPRSSPLSGPAIVSNDDGDGGDDNADASKEYTASNNLTLTSATTSLSIAPPYPTPPRTPSPNDDSSEFETCTLSQREDGFSSKSHSSSHVPPLTSFLVHQLSVRPQEGLSPRTSPNTYVRTPFSAPPTMREFHPTYDTDAIIARVDRRPCKASPPSPPSHARGTFSAPGVIRPTLFTTIPEKKPIGVINSQLDTNNGTHPPSSSGSSNPDSTWFTVSNVSPPPFSRTHLRGIVMPVKANKPEKSTKRPTTAPMSRSSFPPATLDKLPAEEVVKMSQPMELSEEVRRKRRQSYSANANADTYHSWSTGERERNFSVLNGINRDNNEVVNLAPGLDSTVKRRKWKQFLEKVGNIIRN</sequence>
<feature type="region of interest" description="Disordered" evidence="1">
    <location>
        <begin position="157"/>
        <end position="176"/>
    </location>
</feature>
<keyword evidence="3" id="KW-1185">Reference proteome</keyword>
<proteinExistence type="predicted"/>
<reference evidence="2" key="1">
    <citation type="submission" date="2021-10" db="EMBL/GenBank/DDBJ databases">
        <title>De novo Genome Assembly of Clathrus columnatus (Basidiomycota, Fungi) Using Illumina and Nanopore Sequence Data.</title>
        <authorList>
            <person name="Ogiso-Tanaka E."/>
            <person name="Itagaki H."/>
            <person name="Hosoya T."/>
            <person name="Hosaka K."/>
        </authorList>
    </citation>
    <scope>NUCLEOTIDE SEQUENCE</scope>
    <source>
        <strain evidence="2">MO-923</strain>
    </source>
</reference>
<feature type="region of interest" description="Disordered" evidence="1">
    <location>
        <begin position="1"/>
        <end position="140"/>
    </location>
</feature>
<feature type="compositionally biased region" description="Polar residues" evidence="1">
    <location>
        <begin position="196"/>
        <end position="207"/>
    </location>
</feature>
<feature type="compositionally biased region" description="Acidic residues" evidence="1">
    <location>
        <begin position="24"/>
        <end position="33"/>
    </location>
</feature>
<feature type="region of interest" description="Disordered" evidence="1">
    <location>
        <begin position="196"/>
        <end position="221"/>
    </location>
</feature>
<accession>A0AAV5AP03</accession>
<name>A0AAV5AP03_9AGAM</name>
<dbReference type="Proteomes" id="UP001050691">
    <property type="component" value="Unassembled WGS sequence"/>
</dbReference>
<evidence type="ECO:0000313" key="2">
    <source>
        <dbReference type="EMBL" id="GJJ14570.1"/>
    </source>
</evidence>
<gene>
    <name evidence="2" type="ORF">Clacol_008835</name>
</gene>
<comment type="caution">
    <text evidence="2">The sequence shown here is derived from an EMBL/GenBank/DDBJ whole genome shotgun (WGS) entry which is preliminary data.</text>
</comment>
<evidence type="ECO:0000313" key="3">
    <source>
        <dbReference type="Proteomes" id="UP001050691"/>
    </source>
</evidence>
<organism evidence="2 3">
    <name type="scientific">Clathrus columnatus</name>
    <dbReference type="NCBI Taxonomy" id="1419009"/>
    <lineage>
        <taxon>Eukaryota</taxon>
        <taxon>Fungi</taxon>
        <taxon>Dikarya</taxon>
        <taxon>Basidiomycota</taxon>
        <taxon>Agaricomycotina</taxon>
        <taxon>Agaricomycetes</taxon>
        <taxon>Phallomycetidae</taxon>
        <taxon>Phallales</taxon>
        <taxon>Clathraceae</taxon>
        <taxon>Clathrus</taxon>
    </lineage>
</organism>
<protein>
    <submittedName>
        <fullName evidence="2">Uncharacterized protein</fullName>
    </submittedName>
</protein>
<dbReference type="AlphaFoldDB" id="A0AAV5AP03"/>
<evidence type="ECO:0000256" key="1">
    <source>
        <dbReference type="SAM" id="MobiDB-lite"/>
    </source>
</evidence>
<dbReference type="EMBL" id="BPWL01000010">
    <property type="protein sequence ID" value="GJJ14570.1"/>
    <property type="molecule type" value="Genomic_DNA"/>
</dbReference>